<evidence type="ECO:0000313" key="4">
    <source>
        <dbReference type="EMBL" id="MFC4559769.1"/>
    </source>
</evidence>
<gene>
    <name evidence="4" type="ORF">ACFO3D_16410</name>
</gene>
<dbReference type="PANTHER" id="PTHR43798:SF33">
    <property type="entry name" value="HYDROLASE, PUTATIVE (AFU_ORTHOLOGUE AFUA_2G14860)-RELATED"/>
    <property type="match status" value="1"/>
</dbReference>
<reference evidence="5" key="1">
    <citation type="journal article" date="2019" name="Int. J. Syst. Evol. Microbiol.">
        <title>The Global Catalogue of Microorganisms (GCM) 10K type strain sequencing project: providing services to taxonomists for standard genome sequencing and annotation.</title>
        <authorList>
            <consortium name="The Broad Institute Genomics Platform"/>
            <consortium name="The Broad Institute Genome Sequencing Center for Infectious Disease"/>
            <person name="Wu L."/>
            <person name="Ma J."/>
        </authorList>
    </citation>
    <scope>NUCLEOTIDE SEQUENCE [LARGE SCALE GENOMIC DNA]</scope>
    <source>
        <strain evidence="5">CGMCC 4.7426</strain>
    </source>
</reference>
<dbReference type="SUPFAM" id="SSF53474">
    <property type="entry name" value="alpha/beta-Hydrolases"/>
    <property type="match status" value="1"/>
</dbReference>
<dbReference type="InterPro" id="IPR000073">
    <property type="entry name" value="AB_hydrolase_1"/>
</dbReference>
<comment type="similarity">
    <text evidence="1">Belongs to the peptidase S33 family.</text>
</comment>
<dbReference type="Proteomes" id="UP001595989">
    <property type="component" value="Unassembled WGS sequence"/>
</dbReference>
<dbReference type="InterPro" id="IPR029058">
    <property type="entry name" value="AB_hydrolase_fold"/>
</dbReference>
<dbReference type="PRINTS" id="PR00793">
    <property type="entry name" value="PROAMNOPTASE"/>
</dbReference>
<dbReference type="RefSeq" id="WP_390298589.1">
    <property type="nucleotide sequence ID" value="NZ_JBHSFU010000011.1"/>
</dbReference>
<dbReference type="PRINTS" id="PR00111">
    <property type="entry name" value="ABHYDROLASE"/>
</dbReference>
<accession>A0ABV9DLM2</accession>
<evidence type="ECO:0000256" key="1">
    <source>
        <dbReference type="ARBA" id="ARBA00010088"/>
    </source>
</evidence>
<organism evidence="4 5">
    <name type="scientific">Virgibacillus kekensis</name>
    <dbReference type="NCBI Taxonomy" id="202261"/>
    <lineage>
        <taxon>Bacteria</taxon>
        <taxon>Bacillati</taxon>
        <taxon>Bacillota</taxon>
        <taxon>Bacilli</taxon>
        <taxon>Bacillales</taxon>
        <taxon>Bacillaceae</taxon>
        <taxon>Virgibacillus</taxon>
    </lineage>
</organism>
<dbReference type="GO" id="GO:0016787">
    <property type="term" value="F:hydrolase activity"/>
    <property type="evidence" value="ECO:0007669"/>
    <property type="project" value="UniProtKB-KW"/>
</dbReference>
<protein>
    <submittedName>
        <fullName evidence="4">Alpha/beta fold hydrolase</fullName>
    </submittedName>
</protein>
<dbReference type="InterPro" id="IPR002410">
    <property type="entry name" value="Peptidase_S33"/>
</dbReference>
<dbReference type="InterPro" id="IPR050266">
    <property type="entry name" value="AB_hydrolase_sf"/>
</dbReference>
<proteinExistence type="inferred from homology"/>
<keyword evidence="2 4" id="KW-0378">Hydrolase</keyword>
<dbReference type="PANTHER" id="PTHR43798">
    <property type="entry name" value="MONOACYLGLYCEROL LIPASE"/>
    <property type="match status" value="1"/>
</dbReference>
<sequence length="281" mass="32054">MEQEIKLNKLKSESGLHVHIISDGEAIVFLHGGPGSEHRFFLPHVLPLSQKFKLIFYDQRGCGESYPTENNQYTMEGEVDTLEYLRKNLGIKKVNLFGESWGSILALLYATSYPERVNKIMLTAAIGITGEGFTIFAEELEKRLADEDKIKLLNLEEKYINGSSTIEEKIFEVLDKYYVYSEKALERKQKTTMNTIVNEAIGKDIIKNYDLTNKVDKIKNIPILIAQGSHDILTPDLIKSLLLEHIPHAKLTEVKECGHWTLVEKPSEIIEIARNFFEPPC</sequence>
<dbReference type="Pfam" id="PF00561">
    <property type="entry name" value="Abhydrolase_1"/>
    <property type="match status" value="1"/>
</dbReference>
<name>A0ABV9DLM2_9BACI</name>
<comment type="caution">
    <text evidence="4">The sequence shown here is derived from an EMBL/GenBank/DDBJ whole genome shotgun (WGS) entry which is preliminary data.</text>
</comment>
<feature type="domain" description="AB hydrolase-1" evidence="3">
    <location>
        <begin position="26"/>
        <end position="266"/>
    </location>
</feature>
<evidence type="ECO:0000313" key="5">
    <source>
        <dbReference type="Proteomes" id="UP001595989"/>
    </source>
</evidence>
<evidence type="ECO:0000256" key="2">
    <source>
        <dbReference type="ARBA" id="ARBA00022801"/>
    </source>
</evidence>
<keyword evidence="5" id="KW-1185">Reference proteome</keyword>
<dbReference type="EMBL" id="JBHSFU010000011">
    <property type="protein sequence ID" value="MFC4559769.1"/>
    <property type="molecule type" value="Genomic_DNA"/>
</dbReference>
<evidence type="ECO:0000259" key="3">
    <source>
        <dbReference type="Pfam" id="PF00561"/>
    </source>
</evidence>
<dbReference type="Gene3D" id="3.40.50.1820">
    <property type="entry name" value="alpha/beta hydrolase"/>
    <property type="match status" value="1"/>
</dbReference>